<proteinExistence type="predicted"/>
<feature type="transmembrane region" description="Helical" evidence="5">
    <location>
        <begin position="97"/>
        <end position="117"/>
    </location>
</feature>
<dbReference type="OrthoDB" id="3358017at2759"/>
<gene>
    <name evidence="6" type="ORF">FHETE_5291</name>
</gene>
<sequence length="156" mass="17526">MTADGIKLDIEIQDKLSTTEDTVVAGLIVELFFFSMFVVVTGWFHLNFSKHSTTQPTHWQNFITVIYTASVLILIRSVFRMAEYCQGPGAELQSKEVYIYALDAIPMAMISIGFHVFHPSKYMLGLEKTLSTADSEVSFNFPASEVEKCCEHAEGK</sequence>
<dbReference type="GO" id="GO:0016020">
    <property type="term" value="C:membrane"/>
    <property type="evidence" value="ECO:0007669"/>
    <property type="project" value="UniProtKB-SubCell"/>
</dbReference>
<evidence type="ECO:0000256" key="2">
    <source>
        <dbReference type="ARBA" id="ARBA00022692"/>
    </source>
</evidence>
<protein>
    <submittedName>
        <fullName evidence="6">RTM1-like protein</fullName>
    </submittedName>
</protein>
<keyword evidence="4 5" id="KW-0472">Membrane</keyword>
<keyword evidence="2 5" id="KW-0812">Transmembrane</keyword>
<evidence type="ECO:0000256" key="3">
    <source>
        <dbReference type="ARBA" id="ARBA00022989"/>
    </source>
</evidence>
<feature type="transmembrane region" description="Helical" evidence="5">
    <location>
        <begin position="58"/>
        <end position="77"/>
    </location>
</feature>
<dbReference type="Pfam" id="PF04479">
    <property type="entry name" value="RTA1"/>
    <property type="match status" value="1"/>
</dbReference>
<name>A0A8H5TFI3_FUSHE</name>
<evidence type="ECO:0000256" key="5">
    <source>
        <dbReference type="SAM" id="Phobius"/>
    </source>
</evidence>
<dbReference type="EMBL" id="JAAGWQ010000094">
    <property type="protein sequence ID" value="KAF5668355.1"/>
    <property type="molecule type" value="Genomic_DNA"/>
</dbReference>
<feature type="transmembrane region" description="Helical" evidence="5">
    <location>
        <begin position="23"/>
        <end position="46"/>
    </location>
</feature>
<evidence type="ECO:0000313" key="6">
    <source>
        <dbReference type="EMBL" id="KAF5668355.1"/>
    </source>
</evidence>
<evidence type="ECO:0000313" key="7">
    <source>
        <dbReference type="Proteomes" id="UP000567885"/>
    </source>
</evidence>
<reference evidence="6 7" key="1">
    <citation type="submission" date="2020-05" db="EMBL/GenBank/DDBJ databases">
        <title>Identification and distribution of gene clusters putatively required for synthesis of sphingolipid metabolism inhibitors in phylogenetically diverse species of the filamentous fungus Fusarium.</title>
        <authorList>
            <person name="Kim H.-S."/>
            <person name="Busman M."/>
            <person name="Brown D.W."/>
            <person name="Divon H."/>
            <person name="Uhlig S."/>
            <person name="Proctor R.H."/>
        </authorList>
    </citation>
    <scope>NUCLEOTIDE SEQUENCE [LARGE SCALE GENOMIC DNA]</scope>
    <source>
        <strain evidence="6 7">NRRL 20693</strain>
    </source>
</reference>
<evidence type="ECO:0000256" key="4">
    <source>
        <dbReference type="ARBA" id="ARBA00023136"/>
    </source>
</evidence>
<dbReference type="AlphaFoldDB" id="A0A8H5TFI3"/>
<dbReference type="PANTHER" id="PTHR31465:SF35">
    <property type="entry name" value="RTA1 DOMAIN PROTEIN-RELATED"/>
    <property type="match status" value="1"/>
</dbReference>
<comment type="subcellular location">
    <subcellularLocation>
        <location evidence="1">Membrane</location>
        <topology evidence="1">Multi-pass membrane protein</topology>
    </subcellularLocation>
</comment>
<keyword evidence="7" id="KW-1185">Reference proteome</keyword>
<evidence type="ECO:0000256" key="1">
    <source>
        <dbReference type="ARBA" id="ARBA00004141"/>
    </source>
</evidence>
<keyword evidence="3 5" id="KW-1133">Transmembrane helix</keyword>
<comment type="caution">
    <text evidence="6">The sequence shown here is derived from an EMBL/GenBank/DDBJ whole genome shotgun (WGS) entry which is preliminary data.</text>
</comment>
<accession>A0A8H5TFI3</accession>
<dbReference type="PANTHER" id="PTHR31465">
    <property type="entry name" value="PROTEIN RTA1-RELATED"/>
    <property type="match status" value="1"/>
</dbReference>
<dbReference type="InterPro" id="IPR007568">
    <property type="entry name" value="RTA1"/>
</dbReference>
<organism evidence="6 7">
    <name type="scientific">Fusarium heterosporum</name>
    <dbReference type="NCBI Taxonomy" id="42747"/>
    <lineage>
        <taxon>Eukaryota</taxon>
        <taxon>Fungi</taxon>
        <taxon>Dikarya</taxon>
        <taxon>Ascomycota</taxon>
        <taxon>Pezizomycotina</taxon>
        <taxon>Sordariomycetes</taxon>
        <taxon>Hypocreomycetidae</taxon>
        <taxon>Hypocreales</taxon>
        <taxon>Nectriaceae</taxon>
        <taxon>Fusarium</taxon>
        <taxon>Fusarium heterosporum species complex</taxon>
    </lineage>
</organism>
<dbReference type="Proteomes" id="UP000567885">
    <property type="component" value="Unassembled WGS sequence"/>
</dbReference>